<evidence type="ECO:0000313" key="1">
    <source>
        <dbReference type="EMBL" id="KAK7281685.1"/>
    </source>
</evidence>
<keyword evidence="2" id="KW-1185">Reference proteome</keyword>
<accession>A0AAN9FYG9</accession>
<gene>
    <name evidence="1" type="ORF">RIF29_09881</name>
</gene>
<dbReference type="EMBL" id="JAYWIO010000002">
    <property type="protein sequence ID" value="KAK7281685.1"/>
    <property type="molecule type" value="Genomic_DNA"/>
</dbReference>
<comment type="caution">
    <text evidence="1">The sequence shown here is derived from an EMBL/GenBank/DDBJ whole genome shotgun (WGS) entry which is preliminary data.</text>
</comment>
<sequence>MMHCKLSAVELNAPGAFTSVAQAGEQLESIWVGEGHFVAPTFLKDGPATNALILLLGCSIANANLVVSGECVKFSWLVNEYVNYNEANRHDEAARIILLYLVDACLLPNKKFTIVRVHNL</sequence>
<organism evidence="1 2">
    <name type="scientific">Crotalaria pallida</name>
    <name type="common">Smooth rattlebox</name>
    <name type="synonym">Crotalaria striata</name>
    <dbReference type="NCBI Taxonomy" id="3830"/>
    <lineage>
        <taxon>Eukaryota</taxon>
        <taxon>Viridiplantae</taxon>
        <taxon>Streptophyta</taxon>
        <taxon>Embryophyta</taxon>
        <taxon>Tracheophyta</taxon>
        <taxon>Spermatophyta</taxon>
        <taxon>Magnoliopsida</taxon>
        <taxon>eudicotyledons</taxon>
        <taxon>Gunneridae</taxon>
        <taxon>Pentapetalae</taxon>
        <taxon>rosids</taxon>
        <taxon>fabids</taxon>
        <taxon>Fabales</taxon>
        <taxon>Fabaceae</taxon>
        <taxon>Papilionoideae</taxon>
        <taxon>50 kb inversion clade</taxon>
        <taxon>genistoids sensu lato</taxon>
        <taxon>core genistoids</taxon>
        <taxon>Crotalarieae</taxon>
        <taxon>Crotalaria</taxon>
    </lineage>
</organism>
<reference evidence="1 2" key="1">
    <citation type="submission" date="2024-01" db="EMBL/GenBank/DDBJ databases">
        <title>The genomes of 5 underutilized Papilionoideae crops provide insights into root nodulation and disease resistanc.</title>
        <authorList>
            <person name="Yuan L."/>
        </authorList>
    </citation>
    <scope>NUCLEOTIDE SEQUENCE [LARGE SCALE GENOMIC DNA]</scope>
    <source>
        <strain evidence="1">ZHUSHIDOU_FW_LH</strain>
        <tissue evidence="1">Leaf</tissue>
    </source>
</reference>
<name>A0AAN9FYG9_CROPI</name>
<dbReference type="Proteomes" id="UP001372338">
    <property type="component" value="Unassembled WGS sequence"/>
</dbReference>
<proteinExistence type="predicted"/>
<dbReference type="AlphaFoldDB" id="A0AAN9FYG9"/>
<evidence type="ECO:0000313" key="2">
    <source>
        <dbReference type="Proteomes" id="UP001372338"/>
    </source>
</evidence>
<protein>
    <submittedName>
        <fullName evidence="1">Uncharacterized protein</fullName>
    </submittedName>
</protein>